<dbReference type="HOGENOM" id="CLU_098620_4_1_14"/>
<keyword evidence="2" id="KW-1185">Reference proteome</keyword>
<reference evidence="1 2" key="1">
    <citation type="journal article" date="2012" name="J. Bacteriol.">
        <title>Complete genome sequence of Mycoplasma haemocanis strain Illinois.</title>
        <authorList>
            <person name="do Nascimento N.C."/>
            <person name="Guimaraes A.M."/>
            <person name="Santos A.P."/>
            <person name="Sanmiguel P.J."/>
            <person name="Messick J.B."/>
        </authorList>
    </citation>
    <scope>NUCLEOTIDE SEQUENCE [LARGE SCALE GENOMIC DNA]</scope>
    <source>
        <strain evidence="1 2">Illinois</strain>
    </source>
</reference>
<gene>
    <name evidence="1" type="ordered locus">MHC_03340</name>
</gene>
<accession>H6N7A6</accession>
<dbReference type="Proteomes" id="UP000009135">
    <property type="component" value="Chromosome"/>
</dbReference>
<evidence type="ECO:0000313" key="1">
    <source>
        <dbReference type="EMBL" id="AEW45528.1"/>
    </source>
</evidence>
<sequence length="205" mass="23238">MVKYFAVGVPVAAGVTGVSVYLSWPTEESVANRIKSSISGKDYLRLVESRDSEYWIKFKNLYKNFKGEKLEGVTENTLPTWCEDTLKSKVSSKLKKEIDFANKWCLVDTRSIKDFAKGAGKTLLSEVTTSQEGEWQTAWDHYKDNKEAKQLKITESKFTGAEGTDKSTGGKALKEWCTSQESKLMYEYGGEDSTHEKYMAWCTKQ</sequence>
<dbReference type="AlphaFoldDB" id="H6N7A6"/>
<proteinExistence type="predicted"/>
<dbReference type="STRING" id="1111676.MHC_03340"/>
<dbReference type="OrthoDB" id="9830777at2"/>
<evidence type="ECO:0000313" key="2">
    <source>
        <dbReference type="Proteomes" id="UP000009135"/>
    </source>
</evidence>
<name>H6N7A6_MYCHN</name>
<dbReference type="EMBL" id="CP003199">
    <property type="protein sequence ID" value="AEW45528.1"/>
    <property type="molecule type" value="Genomic_DNA"/>
</dbReference>
<protein>
    <submittedName>
        <fullName evidence="1">Uncharacterized protein</fullName>
    </submittedName>
</protein>
<organism evidence="1 2">
    <name type="scientific">Mycoplasma haemocanis (strain Illinois)</name>
    <dbReference type="NCBI Taxonomy" id="1111676"/>
    <lineage>
        <taxon>Bacteria</taxon>
        <taxon>Bacillati</taxon>
        <taxon>Mycoplasmatota</taxon>
        <taxon>Mollicutes</taxon>
        <taxon>Mycoplasmataceae</taxon>
        <taxon>Mycoplasma</taxon>
    </lineage>
</organism>
<dbReference type="KEGG" id="mhe:MHC_03340"/>